<dbReference type="PANTHER" id="PTHR12756">
    <property type="entry name" value="CYTOSOLIC CARBOXYPEPTIDASE"/>
    <property type="match status" value="1"/>
</dbReference>
<name>A0ABV7Z0D6_9BACT</name>
<keyword evidence="5" id="KW-1185">Reference proteome</keyword>
<feature type="active site" description="Proton donor/acceptor" evidence="2">
    <location>
        <position position="386"/>
    </location>
</feature>
<evidence type="ECO:0000313" key="5">
    <source>
        <dbReference type="Proteomes" id="UP001595616"/>
    </source>
</evidence>
<dbReference type="CDD" id="cd06237">
    <property type="entry name" value="M14_Nna1-like"/>
    <property type="match status" value="1"/>
</dbReference>
<dbReference type="InterPro" id="IPR050821">
    <property type="entry name" value="Cytosolic_carboxypeptidase"/>
</dbReference>
<dbReference type="PROSITE" id="PS51257">
    <property type="entry name" value="PROKAR_LIPOPROTEIN"/>
    <property type="match status" value="1"/>
</dbReference>
<reference evidence="5" key="1">
    <citation type="journal article" date="2019" name="Int. J. Syst. Evol. Microbiol.">
        <title>The Global Catalogue of Microorganisms (GCM) 10K type strain sequencing project: providing services to taxonomists for standard genome sequencing and annotation.</title>
        <authorList>
            <consortium name="The Broad Institute Genomics Platform"/>
            <consortium name="The Broad Institute Genome Sequencing Center for Infectious Disease"/>
            <person name="Wu L."/>
            <person name="Ma J."/>
        </authorList>
    </citation>
    <scope>NUCLEOTIDE SEQUENCE [LARGE SCALE GENOMIC DNA]</scope>
    <source>
        <strain evidence="5">CECT 7956</strain>
    </source>
</reference>
<organism evidence="4 5">
    <name type="scientific">Lacihabitans lacunae</name>
    <dbReference type="NCBI Taxonomy" id="1028214"/>
    <lineage>
        <taxon>Bacteria</taxon>
        <taxon>Pseudomonadati</taxon>
        <taxon>Bacteroidota</taxon>
        <taxon>Cytophagia</taxon>
        <taxon>Cytophagales</taxon>
        <taxon>Leadbetterellaceae</taxon>
        <taxon>Lacihabitans</taxon>
    </lineage>
</organism>
<dbReference type="EMBL" id="JBHRYQ010000001">
    <property type="protein sequence ID" value="MFC3811975.1"/>
    <property type="molecule type" value="Genomic_DNA"/>
</dbReference>
<dbReference type="SUPFAM" id="SSF53187">
    <property type="entry name" value="Zn-dependent exopeptidases"/>
    <property type="match status" value="1"/>
</dbReference>
<gene>
    <name evidence="4" type="ORF">ACFOOI_15030</name>
</gene>
<evidence type="ECO:0000259" key="3">
    <source>
        <dbReference type="PROSITE" id="PS52035"/>
    </source>
</evidence>
<proteinExistence type="inferred from homology"/>
<dbReference type="InterPro" id="IPR000834">
    <property type="entry name" value="Peptidase_M14"/>
</dbReference>
<dbReference type="Pfam" id="PF00246">
    <property type="entry name" value="Peptidase_M14"/>
    <property type="match status" value="1"/>
</dbReference>
<evidence type="ECO:0000256" key="2">
    <source>
        <dbReference type="PROSITE-ProRule" id="PRU01379"/>
    </source>
</evidence>
<feature type="domain" description="Peptidase M14" evidence="3">
    <location>
        <begin position="167"/>
        <end position="414"/>
    </location>
</feature>
<evidence type="ECO:0000313" key="4">
    <source>
        <dbReference type="EMBL" id="MFC3811975.1"/>
    </source>
</evidence>
<accession>A0ABV7Z0D6</accession>
<dbReference type="Gene3D" id="3.40.630.10">
    <property type="entry name" value="Zn peptidases"/>
    <property type="match status" value="1"/>
</dbReference>
<dbReference type="SMART" id="SM00631">
    <property type="entry name" value="Zn_pept"/>
    <property type="match status" value="1"/>
</dbReference>
<evidence type="ECO:0000256" key="1">
    <source>
        <dbReference type="ARBA" id="ARBA00001947"/>
    </source>
</evidence>
<dbReference type="PROSITE" id="PS52035">
    <property type="entry name" value="PEPTIDASE_M14"/>
    <property type="match status" value="1"/>
</dbReference>
<comment type="caution">
    <text evidence="4">The sequence shown here is derived from an EMBL/GenBank/DDBJ whole genome shotgun (WGS) entry which is preliminary data.</text>
</comment>
<sequence length="414" mass="47022">MKTIKGVLVLGILGLLMGSCKKDLTPKANEKVYGFTEIIDTKTRDINFQEKKIYKTSDSVFASNMFDGARLNNFYALNDSIYAVESFPENEPINPSPWYAFKIWSKTQKKIYLVFEYGGSQHRYLPKLSKDGQTWTSADSSNLGKFKNNEMLTLKISSDTTWVSAQELFTEQELNNWLKELSLKNQIVSIGNAGKSKLNRDLKYFEIGERSKKNKDLIVLFSRQHPPEVTGQFALTAFVNGILKTSKIQKDFFSKYNVLVFPMLNPDGVALGHWRHNVGGIDLNRDWAEYNQPETKAVSDFVKKYAEANKNRVVLGLDFHSTYSDVYYTNLSDSISVLPNFTSAWLKSIKDGLPGYTPKISPSKIGQPVSKGWFFVNFNAVGITYEIGDDTPRDFIEEKGELSALKMMEILLQK</sequence>
<dbReference type="RefSeq" id="WP_379838832.1">
    <property type="nucleotide sequence ID" value="NZ_JBHRYQ010000001.1"/>
</dbReference>
<comment type="cofactor">
    <cofactor evidence="1">
        <name>Zn(2+)</name>
        <dbReference type="ChEBI" id="CHEBI:29105"/>
    </cofactor>
</comment>
<protein>
    <submittedName>
        <fullName evidence="4">M14 family metallopeptidase</fullName>
    </submittedName>
</protein>
<dbReference type="Proteomes" id="UP001595616">
    <property type="component" value="Unassembled WGS sequence"/>
</dbReference>
<comment type="similarity">
    <text evidence="2">Belongs to the peptidase M14 family.</text>
</comment>
<dbReference type="PANTHER" id="PTHR12756:SF11">
    <property type="entry name" value="CYTOSOLIC CARBOXYPEPTIDASE 1"/>
    <property type="match status" value="1"/>
</dbReference>